<reference evidence="1 2" key="1">
    <citation type="submission" date="2018-10" db="EMBL/GenBank/DDBJ databases">
        <title>Genome sequencing of Pedobacter jejuensis TNB23.</title>
        <authorList>
            <person name="Cho Y.-J."/>
            <person name="Cho A."/>
            <person name="Kim O.-S."/>
        </authorList>
    </citation>
    <scope>NUCLEOTIDE SEQUENCE [LARGE SCALE GENOMIC DNA]</scope>
    <source>
        <strain evidence="1 2">TNB23</strain>
    </source>
</reference>
<evidence type="ECO:0000313" key="1">
    <source>
        <dbReference type="EMBL" id="RNL55418.1"/>
    </source>
</evidence>
<gene>
    <name evidence="1" type="ORF">D7004_04880</name>
</gene>
<dbReference type="Proteomes" id="UP000274046">
    <property type="component" value="Unassembled WGS sequence"/>
</dbReference>
<sequence>MVDFQKVGINKVTSYPLFCNFHDTTIFKEVEGVNIDFFDYRTQLLFSYRSLCAELRKKEKNIDIAKSILNSNTLKLELDRSFFENEEINIKGNEIAFNDLSMYKDAFEAELLASNNLFYFKTIKLPKYKVCISALFSYVDSFQNIVKRYNDTEPLNSIFTNAIPQEDCLYVLVGYKKDKVDSWMLNYLKQWEESNEDSFARLLSDLATRVETWTMAESLYSSLDYKTIKSFKDYFLGSIKSGIDNPDLYPYRFFE</sequence>
<evidence type="ECO:0000313" key="2">
    <source>
        <dbReference type="Proteomes" id="UP000274046"/>
    </source>
</evidence>
<organism evidence="1 2">
    <name type="scientific">Pedobacter jejuensis</name>
    <dbReference type="NCBI Taxonomy" id="1268550"/>
    <lineage>
        <taxon>Bacteria</taxon>
        <taxon>Pseudomonadati</taxon>
        <taxon>Bacteroidota</taxon>
        <taxon>Sphingobacteriia</taxon>
        <taxon>Sphingobacteriales</taxon>
        <taxon>Sphingobacteriaceae</taxon>
        <taxon>Pedobacter</taxon>
    </lineage>
</organism>
<accession>A0A3N0BZQ9</accession>
<protein>
    <submittedName>
        <fullName evidence="1">Uncharacterized protein</fullName>
    </submittedName>
</protein>
<dbReference type="AlphaFoldDB" id="A0A3N0BZQ9"/>
<proteinExistence type="predicted"/>
<dbReference type="OrthoDB" id="583051at2"/>
<keyword evidence="2" id="KW-1185">Reference proteome</keyword>
<dbReference type="EMBL" id="RBEE01000006">
    <property type="protein sequence ID" value="RNL55418.1"/>
    <property type="molecule type" value="Genomic_DNA"/>
</dbReference>
<name>A0A3N0BZQ9_9SPHI</name>
<dbReference type="RefSeq" id="WP_123204755.1">
    <property type="nucleotide sequence ID" value="NZ_RBEE01000006.1"/>
</dbReference>
<comment type="caution">
    <text evidence="1">The sequence shown here is derived from an EMBL/GenBank/DDBJ whole genome shotgun (WGS) entry which is preliminary data.</text>
</comment>